<dbReference type="EMBL" id="FXUG01000005">
    <property type="protein sequence ID" value="SMP57027.1"/>
    <property type="molecule type" value="Genomic_DNA"/>
</dbReference>
<sequence length="67" mass="7535">MPHMKLEPMKTGARTIKERLPSIDFCIGPFQQLYSFENTAICQCKLGCKLAGDPPILRASHPLRHPT</sequence>
<organism evidence="1 2">
    <name type="scientific">Neorhodopirellula lusitana</name>
    <dbReference type="NCBI Taxonomy" id="445327"/>
    <lineage>
        <taxon>Bacteria</taxon>
        <taxon>Pseudomonadati</taxon>
        <taxon>Planctomycetota</taxon>
        <taxon>Planctomycetia</taxon>
        <taxon>Pirellulales</taxon>
        <taxon>Pirellulaceae</taxon>
        <taxon>Neorhodopirellula</taxon>
    </lineage>
</organism>
<proteinExistence type="predicted"/>
<evidence type="ECO:0000313" key="1">
    <source>
        <dbReference type="EMBL" id="SMP57027.1"/>
    </source>
</evidence>
<gene>
    <name evidence="1" type="ORF">SAMN06265222_105249</name>
</gene>
<keyword evidence="2" id="KW-1185">Reference proteome</keyword>
<protein>
    <submittedName>
        <fullName evidence="1">Uncharacterized protein</fullName>
    </submittedName>
</protein>
<dbReference type="Proteomes" id="UP001158067">
    <property type="component" value="Unassembled WGS sequence"/>
</dbReference>
<name>A0ABY1Q269_9BACT</name>
<reference evidence="1 2" key="1">
    <citation type="submission" date="2017-05" db="EMBL/GenBank/DDBJ databases">
        <authorList>
            <person name="Varghese N."/>
            <person name="Submissions S."/>
        </authorList>
    </citation>
    <scope>NUCLEOTIDE SEQUENCE [LARGE SCALE GENOMIC DNA]</scope>
    <source>
        <strain evidence="1 2">DSM 25457</strain>
    </source>
</reference>
<accession>A0ABY1Q269</accession>
<comment type="caution">
    <text evidence="1">The sequence shown here is derived from an EMBL/GenBank/DDBJ whole genome shotgun (WGS) entry which is preliminary data.</text>
</comment>
<evidence type="ECO:0000313" key="2">
    <source>
        <dbReference type="Proteomes" id="UP001158067"/>
    </source>
</evidence>